<comment type="caution">
    <text evidence="1">The sequence shown here is derived from an EMBL/GenBank/DDBJ whole genome shotgun (WGS) entry which is preliminary data.</text>
</comment>
<proteinExistence type="predicted"/>
<protein>
    <submittedName>
        <fullName evidence="1">Uncharacterized protein</fullName>
    </submittedName>
</protein>
<accession>A0A397TRR7</accession>
<evidence type="ECO:0000313" key="2">
    <source>
        <dbReference type="Proteomes" id="UP000265703"/>
    </source>
</evidence>
<organism evidence="1 2">
    <name type="scientific">Glomus cerebriforme</name>
    <dbReference type="NCBI Taxonomy" id="658196"/>
    <lineage>
        <taxon>Eukaryota</taxon>
        <taxon>Fungi</taxon>
        <taxon>Fungi incertae sedis</taxon>
        <taxon>Mucoromycota</taxon>
        <taxon>Glomeromycotina</taxon>
        <taxon>Glomeromycetes</taxon>
        <taxon>Glomerales</taxon>
        <taxon>Glomeraceae</taxon>
        <taxon>Glomus</taxon>
    </lineage>
</organism>
<evidence type="ECO:0000313" key="1">
    <source>
        <dbReference type="EMBL" id="RIA97761.1"/>
    </source>
</evidence>
<dbReference type="SUPFAM" id="SSF48452">
    <property type="entry name" value="TPR-like"/>
    <property type="match status" value="1"/>
</dbReference>
<dbReference type="EMBL" id="QKYT01000025">
    <property type="protein sequence ID" value="RIA97761.1"/>
    <property type="molecule type" value="Genomic_DNA"/>
</dbReference>
<dbReference type="Proteomes" id="UP000265703">
    <property type="component" value="Unassembled WGS sequence"/>
</dbReference>
<gene>
    <name evidence="1" type="ORF">C1645_228045</name>
</gene>
<dbReference type="OrthoDB" id="2392009at2759"/>
<dbReference type="STRING" id="658196.A0A397TRR7"/>
<reference evidence="1 2" key="1">
    <citation type="submission" date="2018-06" db="EMBL/GenBank/DDBJ databases">
        <title>Comparative genomics reveals the genomic features of Rhizophagus irregularis, R. cerebriforme, R. diaphanum and Gigaspora rosea, and their symbiotic lifestyle signature.</title>
        <authorList>
            <person name="Morin E."/>
            <person name="San Clemente H."/>
            <person name="Chen E.C.H."/>
            <person name="De La Providencia I."/>
            <person name="Hainaut M."/>
            <person name="Kuo A."/>
            <person name="Kohler A."/>
            <person name="Murat C."/>
            <person name="Tang N."/>
            <person name="Roy S."/>
            <person name="Loubradou J."/>
            <person name="Henrissat B."/>
            <person name="Grigoriev I.V."/>
            <person name="Corradi N."/>
            <person name="Roux C."/>
            <person name="Martin F.M."/>
        </authorList>
    </citation>
    <scope>NUCLEOTIDE SEQUENCE [LARGE SCALE GENOMIC DNA]</scope>
    <source>
        <strain evidence="1 2">DAOM 227022</strain>
    </source>
</reference>
<keyword evidence="2" id="KW-1185">Reference proteome</keyword>
<sequence length="549" mass="65995">MYKEAGEIYAEHKMFEDAARCYRKIKMWYKAGKYFEEAKKYDDAALAYKDGRLYEIAADLILMYKKEINKRTFRNVARHIKIHYYDTAILYGKFDEAIYMYKKLIENNEDIIETLRFLLYLCKINILKETMVCITSPSNLKKYFSKADEFIMEFGSRLIKNSEWDSLIEEFQLYSAYLDKDLNKVYKGIQFFKSNGNIATEFHAVNMWLQIFPRSSDIQAKYWHERLQNLLWLFEFAISFIKVINTKKSKQIKKDFEEIFCVIETNNPQKRKIPFSNPLLDSLNKMQAEDDQHFYDVSDVHLKISQCLVFYIFELIWDADQKGRDIPDISSQICYKFTSCQKLNCRNHHIIPTPSILYHRLTLASLQYTVMLNFDMNLLDHHRLLKNEQSKKIYELQKWWAERLVKIHIRYQSPRISCPEVTYMMLSELPEHIHNRFVDHAYNTWSVNFNNFEIMLKYIFILQRLQDRRGINKFNWKMLNINFLSQHNNLSNLPVGFEYYKGYNKAIPVGNRLSSFFFYLYFNDVINAISNIKIFTRYAIINTQLSWKL</sequence>
<dbReference type="InterPro" id="IPR011990">
    <property type="entry name" value="TPR-like_helical_dom_sf"/>
</dbReference>
<name>A0A397TRR7_9GLOM</name>
<dbReference type="AlphaFoldDB" id="A0A397TRR7"/>